<organism evidence="1 2">
    <name type="scientific">Eumeta variegata</name>
    <name type="common">Bagworm moth</name>
    <name type="synonym">Eumeta japonica</name>
    <dbReference type="NCBI Taxonomy" id="151549"/>
    <lineage>
        <taxon>Eukaryota</taxon>
        <taxon>Metazoa</taxon>
        <taxon>Ecdysozoa</taxon>
        <taxon>Arthropoda</taxon>
        <taxon>Hexapoda</taxon>
        <taxon>Insecta</taxon>
        <taxon>Pterygota</taxon>
        <taxon>Neoptera</taxon>
        <taxon>Endopterygota</taxon>
        <taxon>Lepidoptera</taxon>
        <taxon>Glossata</taxon>
        <taxon>Ditrysia</taxon>
        <taxon>Tineoidea</taxon>
        <taxon>Psychidae</taxon>
        <taxon>Oiketicinae</taxon>
        <taxon>Eumeta</taxon>
    </lineage>
</organism>
<sequence>MSPFVIYDLFNVQHFFVGFGSERECEAPVSKVISAAHRQPQPQRNLQRSIISLKLFRVRAPNASITIMAQADAKNRCSLRRGRPETRAIVHVRGRIIAEVTFKRDTVIIAVLMIGVQVKIAISPLPPLSTHSIRCPFLTKRPAKHRCPALGLRVFMGGGEHLIFGSSRARLPPENDVYLEAFAAT</sequence>
<accession>A0A4C1XN77</accession>
<proteinExistence type="predicted"/>
<comment type="caution">
    <text evidence="1">The sequence shown here is derived from an EMBL/GenBank/DDBJ whole genome shotgun (WGS) entry which is preliminary data.</text>
</comment>
<dbReference type="EMBL" id="BGZK01000885">
    <property type="protein sequence ID" value="GBP64014.1"/>
    <property type="molecule type" value="Genomic_DNA"/>
</dbReference>
<keyword evidence="2" id="KW-1185">Reference proteome</keyword>
<gene>
    <name evidence="1" type="ORF">EVAR_43030_1</name>
</gene>
<evidence type="ECO:0000313" key="1">
    <source>
        <dbReference type="EMBL" id="GBP64014.1"/>
    </source>
</evidence>
<protein>
    <submittedName>
        <fullName evidence="1">Uncharacterized protein</fullName>
    </submittedName>
</protein>
<dbReference type="Proteomes" id="UP000299102">
    <property type="component" value="Unassembled WGS sequence"/>
</dbReference>
<reference evidence="1 2" key="1">
    <citation type="journal article" date="2019" name="Commun. Biol.">
        <title>The bagworm genome reveals a unique fibroin gene that provides high tensile strength.</title>
        <authorList>
            <person name="Kono N."/>
            <person name="Nakamura H."/>
            <person name="Ohtoshi R."/>
            <person name="Tomita M."/>
            <person name="Numata K."/>
            <person name="Arakawa K."/>
        </authorList>
    </citation>
    <scope>NUCLEOTIDE SEQUENCE [LARGE SCALE GENOMIC DNA]</scope>
</reference>
<evidence type="ECO:0000313" key="2">
    <source>
        <dbReference type="Proteomes" id="UP000299102"/>
    </source>
</evidence>
<dbReference type="AlphaFoldDB" id="A0A4C1XN77"/>
<name>A0A4C1XN77_EUMVA</name>